<dbReference type="PANTHER" id="PTHR42256">
    <property type="entry name" value="OXOGLUTARATE/IRON-DEPENDENT DIOXYGENASE"/>
    <property type="match status" value="1"/>
</dbReference>
<dbReference type="EMBL" id="LDAU01000082">
    <property type="protein sequence ID" value="KRX07598.1"/>
    <property type="molecule type" value="Genomic_DNA"/>
</dbReference>
<feature type="region of interest" description="Disordered" evidence="2">
    <location>
        <begin position="52"/>
        <end position="220"/>
    </location>
</feature>
<dbReference type="Gene3D" id="4.10.1000.10">
    <property type="entry name" value="Zinc finger, CCCH-type"/>
    <property type="match status" value="1"/>
</dbReference>
<dbReference type="GO" id="GO:0008270">
    <property type="term" value="F:zinc ion binding"/>
    <property type="evidence" value="ECO:0007669"/>
    <property type="project" value="UniProtKB-KW"/>
</dbReference>
<evidence type="ECO:0000256" key="2">
    <source>
        <dbReference type="SAM" id="MobiDB-lite"/>
    </source>
</evidence>
<reference evidence="4 5" key="1">
    <citation type="journal article" date="2015" name="Sci. Rep.">
        <title>Genome of the facultative scuticociliatosis pathogen Pseudocohnilembus persalinus provides insight into its virulence through horizontal gene transfer.</title>
        <authorList>
            <person name="Xiong J."/>
            <person name="Wang G."/>
            <person name="Cheng J."/>
            <person name="Tian M."/>
            <person name="Pan X."/>
            <person name="Warren A."/>
            <person name="Jiang C."/>
            <person name="Yuan D."/>
            <person name="Miao W."/>
        </authorList>
    </citation>
    <scope>NUCLEOTIDE SEQUENCE [LARGE SCALE GENOMIC DNA]</scope>
    <source>
        <strain evidence="4">36N120E</strain>
    </source>
</reference>
<comment type="caution">
    <text evidence="4">The sequence shown here is derived from an EMBL/GenBank/DDBJ whole genome shotgun (WGS) entry which is preliminary data.</text>
</comment>
<feature type="region of interest" description="Disordered" evidence="2">
    <location>
        <begin position="233"/>
        <end position="257"/>
    </location>
</feature>
<feature type="zinc finger region" description="C3H1-type" evidence="1">
    <location>
        <begin position="1"/>
        <end position="18"/>
    </location>
</feature>
<accession>A0A0V0QZD0</accession>
<feature type="compositionally biased region" description="Low complexity" evidence="2">
    <location>
        <begin position="109"/>
        <end position="124"/>
    </location>
</feature>
<feature type="domain" description="C3H1-type" evidence="3">
    <location>
        <begin position="1"/>
        <end position="18"/>
    </location>
</feature>
<dbReference type="SUPFAM" id="SSF51197">
    <property type="entry name" value="Clavaminate synthase-like"/>
    <property type="match status" value="1"/>
</dbReference>
<dbReference type="OrthoDB" id="411779at2759"/>
<evidence type="ECO:0000313" key="4">
    <source>
        <dbReference type="EMBL" id="KRX07598.1"/>
    </source>
</evidence>
<dbReference type="OMA" id="HTKNDKE"/>
<dbReference type="PANTHER" id="PTHR42256:SF1">
    <property type="entry name" value="FE2OG DIOXYGENASE DOMAIN-CONTAINING PROTEIN"/>
    <property type="match status" value="1"/>
</dbReference>
<keyword evidence="1" id="KW-0863">Zinc-finger</keyword>
<proteinExistence type="predicted"/>
<organism evidence="4 5">
    <name type="scientific">Pseudocohnilembus persalinus</name>
    <name type="common">Ciliate</name>
    <dbReference type="NCBI Taxonomy" id="266149"/>
    <lineage>
        <taxon>Eukaryota</taxon>
        <taxon>Sar</taxon>
        <taxon>Alveolata</taxon>
        <taxon>Ciliophora</taxon>
        <taxon>Intramacronucleata</taxon>
        <taxon>Oligohymenophorea</taxon>
        <taxon>Scuticociliatia</taxon>
        <taxon>Philasterida</taxon>
        <taxon>Pseudocohnilembidae</taxon>
        <taxon>Pseudocohnilembus</taxon>
    </lineage>
</organism>
<dbReference type="AlphaFoldDB" id="A0A0V0QZD0"/>
<dbReference type="Proteomes" id="UP000054937">
    <property type="component" value="Unassembled WGS sequence"/>
</dbReference>
<dbReference type="InterPro" id="IPR037151">
    <property type="entry name" value="AlkB-like_sf"/>
</dbReference>
<dbReference type="InParanoid" id="A0A0V0QZD0"/>
<dbReference type="InterPro" id="IPR000571">
    <property type="entry name" value="Znf_CCCH"/>
</dbReference>
<keyword evidence="5" id="KW-1185">Reference proteome</keyword>
<dbReference type="Gene3D" id="2.60.120.590">
    <property type="entry name" value="Alpha-ketoglutarate-dependent dioxygenase AlkB-like"/>
    <property type="match status" value="1"/>
</dbReference>
<evidence type="ECO:0000259" key="3">
    <source>
        <dbReference type="PROSITE" id="PS50103"/>
    </source>
</evidence>
<sequence>MDEYCQRGADCKYIHDENACKFYYFDGECKQKNCYYKHQYTILLKNYKDEQKQQQGQKNQNQVKSYRQEKFVPKNDNSYQENLDNKNDQNYQKQNQSRQIQYKRKGSDINDQQNNNNTNIQNNNKHFNSEQSRNFNSNTNNNSHSQKNNSYNNTNNNNQGSQNSSNKPHQNLKNPKNAQHTKNDKETELDYYNYKKVGYNNNNNNYNNKNQRKSNPNFDDDQQYALTKQELEQEAEKYRSNRPVNGNTNNIYSNTQTFNPTYEPADLKVRMGFYTSKNKTYNFPIESRDLILVPNLFFDDDDNFNLYNALLDEVDSNLDDDQWKLWHGDNHLIADDKAVKRSNSPIFNMVVEKMQNYFNMDVKATRFNWYRDSSEWKPYHHDAAAVKPDKAKTQNLTIGVSFGAERELSFQHAKSKNTVTFPMPNGTVCAFSKDVNIQWRHGVPQIPPSQRSKMGRISIIAWGWVKNMKDI</sequence>
<dbReference type="PROSITE" id="PS50103">
    <property type="entry name" value="ZF_C3H1"/>
    <property type="match status" value="1"/>
</dbReference>
<feature type="compositionally biased region" description="Low complexity" evidence="2">
    <location>
        <begin position="191"/>
        <end position="217"/>
    </location>
</feature>
<name>A0A0V0QZD0_PSEPJ</name>
<evidence type="ECO:0000313" key="5">
    <source>
        <dbReference type="Proteomes" id="UP000054937"/>
    </source>
</evidence>
<protein>
    <recommendedName>
        <fullName evidence="3">C3H1-type domain-containing protein</fullName>
    </recommendedName>
</protein>
<keyword evidence="1" id="KW-0479">Metal-binding</keyword>
<keyword evidence="1" id="KW-0862">Zinc</keyword>
<feature type="compositionally biased region" description="Low complexity" evidence="2">
    <location>
        <begin position="132"/>
        <end position="166"/>
    </location>
</feature>
<feature type="compositionally biased region" description="Low complexity" evidence="2">
    <location>
        <begin position="53"/>
        <end position="62"/>
    </location>
</feature>
<evidence type="ECO:0000256" key="1">
    <source>
        <dbReference type="PROSITE-ProRule" id="PRU00723"/>
    </source>
</evidence>
<feature type="compositionally biased region" description="Polar residues" evidence="2">
    <location>
        <begin position="167"/>
        <end position="180"/>
    </location>
</feature>
<feature type="compositionally biased region" description="Polar residues" evidence="2">
    <location>
        <begin position="242"/>
        <end position="257"/>
    </location>
</feature>
<gene>
    <name evidence="4" type="ORF">PPERSA_11147</name>
</gene>